<feature type="transmembrane region" description="Helical" evidence="14">
    <location>
        <begin position="97"/>
        <end position="120"/>
    </location>
</feature>
<accession>A0AAN0N5Y2</accession>
<evidence type="ECO:0000313" key="16">
    <source>
        <dbReference type="EMBL" id="WRW34091.1"/>
    </source>
</evidence>
<feature type="compositionally biased region" description="Low complexity" evidence="13">
    <location>
        <begin position="582"/>
        <end position="603"/>
    </location>
</feature>
<dbReference type="PRINTS" id="PR00237">
    <property type="entry name" value="GPCRRHODOPSN"/>
</dbReference>
<evidence type="ECO:0000256" key="14">
    <source>
        <dbReference type="SAM" id="Phobius"/>
    </source>
</evidence>
<keyword evidence="9 11" id="KW-0675">Receptor</keyword>
<keyword evidence="12" id="KW-0175">Coiled coil</keyword>
<feature type="domain" description="G-protein coupled receptors family 1 profile" evidence="15">
    <location>
        <begin position="1"/>
        <end position="734"/>
    </location>
</feature>
<organism evidence="16">
    <name type="scientific">Polyphagotarsonemus latus</name>
    <dbReference type="NCBI Taxonomy" id="1204166"/>
    <lineage>
        <taxon>Eukaryota</taxon>
        <taxon>Metazoa</taxon>
        <taxon>Ecdysozoa</taxon>
        <taxon>Arthropoda</taxon>
        <taxon>Chelicerata</taxon>
        <taxon>Arachnida</taxon>
        <taxon>Acari</taxon>
        <taxon>Acariformes</taxon>
        <taxon>Trombidiformes</taxon>
        <taxon>Prostigmata</taxon>
        <taxon>Eleutherengona</taxon>
        <taxon>Heterostigmata</taxon>
        <taxon>Tarsonemoidea</taxon>
        <taxon>Tarsonemidae</taxon>
        <taxon>Polyphagotarsonemus</taxon>
    </lineage>
</organism>
<sequence>MVNIDWELSDVLCDFWMSVDVMCSTASILNLVAISIDRYIAVTQPIKYAKHKSNNRVACTIAIVWIVSLLIGCPIWLGLNTSEERTSNVCIFVNSDFIIYSSLGSFYIPCCLMVFLYYRIFKEIRKRSKRTRIKNFTGNTSSSGHVNKKTDAFYQSKNDSYVNVNVNKNQLIGQKKTKITSDKTSSQLEFISEINENQCKYKPKTNCIRKYIPLYKKEDKLNNFDEEDEEDEETDLTENEIKITNYSNKFNKNYFNKNDKKQTKICQKLKLKNENFSTSNLDELDENSTNSVVIKNLSALEKTNQKDVNKNSIKRRFINRFDLSLKNKNKEDLDKTISSLKDEISDELKDEIELKELNSDELKDANKEYSKNKIIKKFKIQVDDNDSENEIKNDVSYNDNFNNNLVENNIKNNHDLIDNEDNKYDCEIIHNPSAIFSKLTPENLIEKKSIGVCVDCGKYFDEKKSICIEQNENKQNIFTLEINAGSNKKEKSYNILDQKEDLIKNEIENFEILENQIAIEYDSQLYCECDHQTNINKEFNDNVLEKIDNVDSESKKSFTLHQNNKITEKIIKKLKRNPLISLPSNLKKTSSSSSSVKPSYSTNHTESSVSFKNSDEKINSKTYLNKQDILDKDSTNISIKQLSKKKSCFYLGRKQKNSRKKQEKASAKRERKATKTLAIVLGVFLFCWVPFFSINIMDAICIKLQANDCKLGISAFLFATWLGYINSCINPIIYTIFNTEFRKVFIKILGL</sequence>
<dbReference type="EMBL" id="PP155017">
    <property type="protein sequence ID" value="WRW34091.1"/>
    <property type="molecule type" value="mRNA"/>
</dbReference>
<comment type="subcellular location">
    <subcellularLocation>
        <location evidence="1">Cell membrane</location>
        <topology evidence="1">Multi-pass membrane protein</topology>
    </subcellularLocation>
</comment>
<feature type="transmembrane region" description="Helical" evidence="14">
    <location>
        <begin position="716"/>
        <end position="737"/>
    </location>
</feature>
<comment type="similarity">
    <text evidence="2 11">Belongs to the G-protein coupled receptor 1 family.</text>
</comment>
<feature type="region of interest" description="Disordered" evidence="13">
    <location>
        <begin position="582"/>
        <end position="613"/>
    </location>
</feature>
<dbReference type="GO" id="GO:0045202">
    <property type="term" value="C:synapse"/>
    <property type="evidence" value="ECO:0007669"/>
    <property type="project" value="GOC"/>
</dbReference>
<proteinExistence type="evidence at transcript level"/>
<keyword evidence="4 11" id="KW-0812">Transmembrane</keyword>
<evidence type="ECO:0000259" key="15">
    <source>
        <dbReference type="PROSITE" id="PS50262"/>
    </source>
</evidence>
<keyword evidence="3" id="KW-1003">Cell membrane</keyword>
<evidence type="ECO:0000256" key="6">
    <source>
        <dbReference type="ARBA" id="ARBA00023040"/>
    </source>
</evidence>
<keyword evidence="6 11" id="KW-0297">G-protein coupled receptor</keyword>
<evidence type="ECO:0000256" key="10">
    <source>
        <dbReference type="ARBA" id="ARBA00023224"/>
    </source>
</evidence>
<dbReference type="GO" id="GO:0004930">
    <property type="term" value="F:G protein-coupled receptor activity"/>
    <property type="evidence" value="ECO:0007669"/>
    <property type="project" value="UniProtKB-KW"/>
</dbReference>
<dbReference type="Pfam" id="PF00001">
    <property type="entry name" value="7tm_1"/>
    <property type="match status" value="2"/>
</dbReference>
<dbReference type="PROSITE" id="PS50262">
    <property type="entry name" value="G_PROTEIN_RECEP_F1_2"/>
    <property type="match status" value="1"/>
</dbReference>
<evidence type="ECO:0000256" key="11">
    <source>
        <dbReference type="RuleBase" id="RU000688"/>
    </source>
</evidence>
<feature type="transmembrane region" description="Helical" evidence="14">
    <location>
        <begin position="676"/>
        <end position="696"/>
    </location>
</feature>
<evidence type="ECO:0000256" key="3">
    <source>
        <dbReference type="ARBA" id="ARBA00022475"/>
    </source>
</evidence>
<protein>
    <submittedName>
        <fullName evidence="16">Dopamine-like receptor</fullName>
    </submittedName>
</protein>
<keyword evidence="10 11" id="KW-0807">Transducer</keyword>
<dbReference type="GO" id="GO:0001591">
    <property type="term" value="F:dopamine neurotransmitter receptor activity, coupled via Gi/Go"/>
    <property type="evidence" value="ECO:0007669"/>
    <property type="project" value="TreeGrafter"/>
</dbReference>
<feature type="transmembrane region" description="Helical" evidence="14">
    <location>
        <begin position="15"/>
        <end position="36"/>
    </location>
</feature>
<evidence type="ECO:0000256" key="9">
    <source>
        <dbReference type="ARBA" id="ARBA00023170"/>
    </source>
</evidence>
<evidence type="ECO:0000256" key="4">
    <source>
        <dbReference type="ARBA" id="ARBA00022692"/>
    </source>
</evidence>
<keyword evidence="7 14" id="KW-0472">Membrane</keyword>
<evidence type="ECO:0000256" key="13">
    <source>
        <dbReference type="SAM" id="MobiDB-lite"/>
    </source>
</evidence>
<dbReference type="InterPro" id="IPR000276">
    <property type="entry name" value="GPCR_Rhodpsn"/>
</dbReference>
<dbReference type="SUPFAM" id="SSF81321">
    <property type="entry name" value="Family A G protein-coupled receptor-like"/>
    <property type="match status" value="2"/>
</dbReference>
<dbReference type="PANTHER" id="PTHR24248:SF125">
    <property type="entry name" value="DOPAMINE D2-LIKE RECEPTOR"/>
    <property type="match status" value="1"/>
</dbReference>
<evidence type="ECO:0000256" key="12">
    <source>
        <dbReference type="SAM" id="Coils"/>
    </source>
</evidence>
<feature type="transmembrane region" description="Helical" evidence="14">
    <location>
        <begin position="57"/>
        <end position="77"/>
    </location>
</feature>
<evidence type="ECO:0000256" key="8">
    <source>
        <dbReference type="ARBA" id="ARBA00023157"/>
    </source>
</evidence>
<reference evidence="16" key="1">
    <citation type="submission" date="2024-01" db="EMBL/GenBank/DDBJ databases">
        <title>Genome insights into chemosensory and detoxification machineries of broad mite, Polyphagotarsonemus latus (Tarsonemidae: Acari).</title>
        <authorList>
            <person name="Muthugoundar M."/>
            <person name="P J A."/>
            <person name="Augustine N."/>
        </authorList>
    </citation>
    <scope>NUCLEOTIDE SEQUENCE</scope>
</reference>
<evidence type="ECO:0000256" key="7">
    <source>
        <dbReference type="ARBA" id="ARBA00023136"/>
    </source>
</evidence>
<evidence type="ECO:0000256" key="1">
    <source>
        <dbReference type="ARBA" id="ARBA00004651"/>
    </source>
</evidence>
<feature type="coiled-coil region" evidence="12">
    <location>
        <begin position="323"/>
        <end position="372"/>
    </location>
</feature>
<dbReference type="InterPro" id="IPR017452">
    <property type="entry name" value="GPCR_Rhodpsn_7TM"/>
</dbReference>
<name>A0AAN0N5Y2_9ACAR</name>
<dbReference type="Gene3D" id="1.20.1070.10">
    <property type="entry name" value="Rhodopsin 7-helix transmembrane proteins"/>
    <property type="match status" value="2"/>
</dbReference>
<evidence type="ECO:0000256" key="5">
    <source>
        <dbReference type="ARBA" id="ARBA00022989"/>
    </source>
</evidence>
<keyword evidence="8" id="KW-1015">Disulfide bond</keyword>
<dbReference type="PROSITE" id="PS00237">
    <property type="entry name" value="G_PROTEIN_RECEP_F1_1"/>
    <property type="match status" value="1"/>
</dbReference>
<dbReference type="AlphaFoldDB" id="A0AAN0N5Y2"/>
<evidence type="ECO:0000256" key="2">
    <source>
        <dbReference type="ARBA" id="ARBA00010663"/>
    </source>
</evidence>
<keyword evidence="5 14" id="KW-1133">Transmembrane helix</keyword>
<dbReference type="GO" id="GO:0005886">
    <property type="term" value="C:plasma membrane"/>
    <property type="evidence" value="ECO:0007669"/>
    <property type="project" value="UniProtKB-SubCell"/>
</dbReference>
<dbReference type="PANTHER" id="PTHR24248">
    <property type="entry name" value="ADRENERGIC RECEPTOR-RELATED G-PROTEIN COUPLED RECEPTOR"/>
    <property type="match status" value="1"/>
</dbReference>